<dbReference type="SUPFAM" id="SSF82861">
    <property type="entry name" value="Mechanosensitive channel protein MscS (YggB), transmembrane region"/>
    <property type="match status" value="1"/>
</dbReference>
<dbReference type="InterPro" id="IPR006685">
    <property type="entry name" value="MscS_channel_2nd"/>
</dbReference>
<sequence length="391" mass="43640">MKLLKISIILLFAFLNINLLHAEEKAAQGPALSPQDIIIGSAVRDNGHQTKQETEAQATNAIASAEALKLLEILENPEKRQKAIDSLKRKGTIASSPKAEAPEDWWESAYHWVKRDNIIFALKAALKILVILIIYVILRRLVNQLITYYTQRIPLLNQDKHSQSTTVAVIKTAAPIIRSTVHWVLIILAALLILSELNINIMPIIYSFSVIGLAISIGSQTLVKDLINGVMMLFEGNMAVGDVVTIGAFKGEVESISLRCVHLRYPTGELQTIPFSEVNYVINHSRDYALANVEFCVSFQADLKQVEDALQAAYETIKGDKQYSVLIKGDIKKLGVSHMDSWNVTVHAAVRITPDPYKIFLNEFYRLLIPELQKRHIPMPMIPFAPALEGS</sequence>
<proteinExistence type="inferred from homology"/>
<dbReference type="PANTHER" id="PTHR30460">
    <property type="entry name" value="MODERATE CONDUCTANCE MECHANOSENSITIVE CHANNEL YBIO"/>
    <property type="match status" value="1"/>
</dbReference>
<comment type="subcellular location">
    <subcellularLocation>
        <location evidence="2">Cell membrane</location>
    </subcellularLocation>
    <subcellularLocation>
        <location evidence="1">Membrane</location>
        <topology evidence="1">Multi-pass membrane protein</topology>
    </subcellularLocation>
</comment>
<evidence type="ECO:0000256" key="6">
    <source>
        <dbReference type="ARBA" id="ARBA00022989"/>
    </source>
</evidence>
<feature type="transmembrane region" description="Helical" evidence="8">
    <location>
        <begin position="118"/>
        <end position="138"/>
    </location>
</feature>
<dbReference type="GO" id="GO:0008381">
    <property type="term" value="F:mechanosensitive monoatomic ion channel activity"/>
    <property type="evidence" value="ECO:0007669"/>
    <property type="project" value="InterPro"/>
</dbReference>
<evidence type="ECO:0000256" key="7">
    <source>
        <dbReference type="ARBA" id="ARBA00023136"/>
    </source>
</evidence>
<dbReference type="EMBL" id="SCFB01000004">
    <property type="protein sequence ID" value="RZI46669.1"/>
    <property type="molecule type" value="Genomic_DNA"/>
</dbReference>
<evidence type="ECO:0000313" key="11">
    <source>
        <dbReference type="EMBL" id="RZI46669.1"/>
    </source>
</evidence>
<keyword evidence="4" id="KW-1003">Cell membrane</keyword>
<keyword evidence="5 8" id="KW-0812">Transmembrane</keyword>
<organism evidence="11 12">
    <name type="scientific">Candidatus Finniella inopinata</name>
    <dbReference type="NCBI Taxonomy" id="1696036"/>
    <lineage>
        <taxon>Bacteria</taxon>
        <taxon>Pseudomonadati</taxon>
        <taxon>Pseudomonadota</taxon>
        <taxon>Alphaproteobacteria</taxon>
        <taxon>Holosporales</taxon>
        <taxon>Candidatus Paracaedibacteraceae</taxon>
        <taxon>Candidatus Finniella</taxon>
    </lineage>
</organism>
<feature type="transmembrane region" description="Helical" evidence="8">
    <location>
        <begin position="180"/>
        <end position="199"/>
    </location>
</feature>
<feature type="transmembrane region" description="Helical" evidence="8">
    <location>
        <begin position="205"/>
        <end position="223"/>
    </location>
</feature>
<evidence type="ECO:0000313" key="12">
    <source>
        <dbReference type="Proteomes" id="UP000293550"/>
    </source>
</evidence>
<feature type="signal peptide" evidence="9">
    <location>
        <begin position="1"/>
        <end position="22"/>
    </location>
</feature>
<dbReference type="PANTHER" id="PTHR30460:SF0">
    <property type="entry name" value="MODERATE CONDUCTANCE MECHANOSENSITIVE CHANNEL YBIO"/>
    <property type="match status" value="1"/>
</dbReference>
<dbReference type="Gene3D" id="2.30.30.60">
    <property type="match status" value="1"/>
</dbReference>
<keyword evidence="6 8" id="KW-1133">Transmembrane helix</keyword>
<dbReference type="InterPro" id="IPR010920">
    <property type="entry name" value="LSM_dom_sf"/>
</dbReference>
<evidence type="ECO:0000256" key="5">
    <source>
        <dbReference type="ARBA" id="ARBA00022692"/>
    </source>
</evidence>
<evidence type="ECO:0000256" key="4">
    <source>
        <dbReference type="ARBA" id="ARBA00022475"/>
    </source>
</evidence>
<gene>
    <name evidence="11" type="ORF">EQU50_03540</name>
</gene>
<dbReference type="AlphaFoldDB" id="A0A4Q7DK46"/>
<evidence type="ECO:0000256" key="3">
    <source>
        <dbReference type="ARBA" id="ARBA00008017"/>
    </source>
</evidence>
<feature type="chain" id="PRO_5020894193" evidence="9">
    <location>
        <begin position="23"/>
        <end position="391"/>
    </location>
</feature>
<protein>
    <submittedName>
        <fullName evidence="11">Mechanosensitive ion channel</fullName>
    </submittedName>
</protein>
<dbReference type="Proteomes" id="UP000293550">
    <property type="component" value="Unassembled WGS sequence"/>
</dbReference>
<dbReference type="Pfam" id="PF00924">
    <property type="entry name" value="MS_channel_2nd"/>
    <property type="match status" value="1"/>
</dbReference>
<evidence type="ECO:0000256" key="8">
    <source>
        <dbReference type="SAM" id="Phobius"/>
    </source>
</evidence>
<dbReference type="OrthoDB" id="9814206at2"/>
<dbReference type="InterPro" id="IPR045276">
    <property type="entry name" value="YbiO_bact"/>
</dbReference>
<comment type="similarity">
    <text evidence="3">Belongs to the MscS (TC 1.A.23) family.</text>
</comment>
<keyword evidence="9" id="KW-0732">Signal</keyword>
<accession>A0A4Q7DK46</accession>
<evidence type="ECO:0000256" key="1">
    <source>
        <dbReference type="ARBA" id="ARBA00004141"/>
    </source>
</evidence>
<reference evidence="11 12" key="1">
    <citation type="submission" date="2018-10" db="EMBL/GenBank/DDBJ databases">
        <title>An updated phylogeny of the Alphaproteobacteria reveals that the parasitic Rickettsiales and Holosporales have independent origins.</title>
        <authorList>
            <person name="Munoz-Gomez S.A."/>
            <person name="Hess S."/>
            <person name="Burger G."/>
            <person name="Lang B.F."/>
            <person name="Susko E."/>
            <person name="Slamovits C.H."/>
            <person name="Roger A.J."/>
        </authorList>
    </citation>
    <scope>NUCLEOTIDE SEQUENCE [LARGE SCALE GENOMIC DNA]</scope>
    <source>
        <strain evidence="11">HOLO01</strain>
    </source>
</reference>
<keyword evidence="7 8" id="KW-0472">Membrane</keyword>
<name>A0A4Q7DK46_9PROT</name>
<dbReference type="InterPro" id="IPR023408">
    <property type="entry name" value="MscS_beta-dom_sf"/>
</dbReference>
<keyword evidence="12" id="KW-1185">Reference proteome</keyword>
<dbReference type="SUPFAM" id="SSF50182">
    <property type="entry name" value="Sm-like ribonucleoproteins"/>
    <property type="match status" value="1"/>
</dbReference>
<evidence type="ECO:0000259" key="10">
    <source>
        <dbReference type="Pfam" id="PF00924"/>
    </source>
</evidence>
<feature type="domain" description="Mechanosensitive ion channel MscS" evidence="10">
    <location>
        <begin position="221"/>
        <end position="286"/>
    </location>
</feature>
<dbReference type="GO" id="GO:0005886">
    <property type="term" value="C:plasma membrane"/>
    <property type="evidence" value="ECO:0007669"/>
    <property type="project" value="UniProtKB-SubCell"/>
</dbReference>
<evidence type="ECO:0000256" key="2">
    <source>
        <dbReference type="ARBA" id="ARBA00004236"/>
    </source>
</evidence>
<evidence type="ECO:0000256" key="9">
    <source>
        <dbReference type="SAM" id="SignalP"/>
    </source>
</evidence>
<dbReference type="RefSeq" id="WP_130153765.1">
    <property type="nucleotide sequence ID" value="NZ_SCFB01000004.1"/>
</dbReference>
<dbReference type="Gene3D" id="1.10.287.1260">
    <property type="match status" value="1"/>
</dbReference>
<comment type="caution">
    <text evidence="11">The sequence shown here is derived from an EMBL/GenBank/DDBJ whole genome shotgun (WGS) entry which is preliminary data.</text>
</comment>
<dbReference type="InterPro" id="IPR011014">
    <property type="entry name" value="MscS_channel_TM-2"/>
</dbReference>